<keyword evidence="10" id="KW-0732">Signal</keyword>
<dbReference type="InterPro" id="IPR023115">
    <property type="entry name" value="TIF_IF2_dom3"/>
</dbReference>
<dbReference type="InterPro" id="IPR015760">
    <property type="entry name" value="TIF_IF2"/>
</dbReference>
<evidence type="ECO:0000256" key="1">
    <source>
        <dbReference type="ARBA" id="ARBA00004229"/>
    </source>
</evidence>
<feature type="chain" id="PRO_5003095573" description="Translation initiation factor IF-2, chloroplastic" evidence="10">
    <location>
        <begin position="19"/>
        <end position="1017"/>
    </location>
</feature>
<evidence type="ECO:0000256" key="10">
    <source>
        <dbReference type="SAM" id="SignalP"/>
    </source>
</evidence>
<proteinExistence type="inferred from homology"/>
<accession>D7FJE9</accession>
<keyword evidence="4" id="KW-0547">Nucleotide-binding</keyword>
<evidence type="ECO:0000256" key="6">
    <source>
        <dbReference type="ARBA" id="ARBA00023134"/>
    </source>
</evidence>
<dbReference type="InterPro" id="IPR009000">
    <property type="entry name" value="Transl_B-barrel_sf"/>
</dbReference>
<feature type="compositionally biased region" description="Gly residues" evidence="9">
    <location>
        <begin position="186"/>
        <end position="269"/>
    </location>
</feature>
<evidence type="ECO:0000256" key="2">
    <source>
        <dbReference type="ARBA" id="ARBA00007733"/>
    </source>
</evidence>
<dbReference type="eggNOG" id="KOG1145">
    <property type="taxonomic scope" value="Eukaryota"/>
</dbReference>
<feature type="compositionally biased region" description="Gly residues" evidence="9">
    <location>
        <begin position="162"/>
        <end position="176"/>
    </location>
</feature>
<dbReference type="PROSITE" id="PS01176">
    <property type="entry name" value="IF2"/>
    <property type="match status" value="1"/>
</dbReference>
<sequence>MAAAWRGTVFTLLTAACASGFVQPGCPGALAGREWARGGAKSCARPVCSSVLRMSDHTEDRPRTQVFESSGGGDGEEGSAASKSADAPYVLTKPMDLVRVRGFGSGSSAGYFPGRDGGGRGRGGRGAYNDGYGGGGSGGRGGYDNFQGRGRGRGGRFDSGGDAFGRGRGGGGGRFGMDGRGRGGRFDGGGGGGRFDGGGRGGGRFDTGGRFDGGGRGGRFDGGGRGGRFDGGGRGGGMMGGRGESSYGSGRGRGGGLDDVGGGGNGGGLDYAPPTEKRTTFKEDKKKVKGYESKNVPDKASQSVLRGRKDRLQAESLDEELYDDDGADLSTDDDLFGAATAAATAMLGEAAEKVAEPSTKPKAVASTPVERIQPTGGRQAQAQALKAAGRPIPGRGRGRGRGRPRRRRTKSNQVYAPAPAPAVVRLPGPTIVVSELAEMMEVRPAEVLKHLMLDLGIMATITQSIDADTARQVANNFEVEVDDGSSSFDEEEVVSVGDTGTAIEIDAEDTMLPRAPVVTIMGHVDHGKTSLLDAIRETKVVAGEAGGITQHVSAYQVKTDAGADLTFVDTPGHAAFSEMRVRGANATDIVVLVVAADDGVMEQTKESIATARMADVPIVVAINKVDKEGADVQKVQNELMTFDLLPEEFGGDTQVAMVSAKQKSGLDELLEKILLQSEVLELKSNPDRSAEGVIIEARMERGLGTVGTVLIQRGTLRVGDIFVAGGAWGRVKALIDHQGRRIKEAGPSTPVQVGGFDGVPDAGDVFTVVDREDIARDLAEARRKIARESSAAILQGGLKNDMLSILSGEADEGKELFELPVMIKADVQGSEQALQTALSEMISEDEYFKAKCKLLPSGVGEITKSDVAIAGVSNAFVVGFNVGADQEATREARANGIDIGYYSVVYNVMDDIQAKLDELVSPTPDGEYTGRAVVKVIFNIGKVGNIAGSSVEDGVINKGGNVLVKRLGRIVHEGKLKTLKNLKVDADKMVMGTECGIQVEGFEDFQEGDLIECYKMD</sequence>
<dbReference type="CDD" id="cd03702">
    <property type="entry name" value="IF2_mtIF2_II"/>
    <property type="match status" value="1"/>
</dbReference>
<dbReference type="NCBIfam" id="TIGR00231">
    <property type="entry name" value="small_GTP"/>
    <property type="match status" value="1"/>
</dbReference>
<evidence type="ECO:0000256" key="5">
    <source>
        <dbReference type="ARBA" id="ARBA00022917"/>
    </source>
</evidence>
<comment type="function">
    <text evidence="7">One of the essential components for the initiation of protein synthesis. Protects formylmethionyl-tRNA from spontaneous hydrolysis and promotes its binding to the 30S ribosomal subunits. Also involved in the hydrolysis of GTP during the formation of the 70S ribosomal complex.</text>
</comment>
<feature type="region of interest" description="Disordered" evidence="9">
    <location>
        <begin position="55"/>
        <end position="86"/>
    </location>
</feature>
<dbReference type="InterPro" id="IPR000795">
    <property type="entry name" value="T_Tr_GTP-bd_dom"/>
</dbReference>
<evidence type="ECO:0000256" key="7">
    <source>
        <dbReference type="ARBA" id="ARBA00025162"/>
    </source>
</evidence>
<dbReference type="CDD" id="cd03692">
    <property type="entry name" value="mtIF2_IVc"/>
    <property type="match status" value="1"/>
</dbReference>
<dbReference type="GO" id="GO:0005525">
    <property type="term" value="F:GTP binding"/>
    <property type="evidence" value="ECO:0007669"/>
    <property type="project" value="UniProtKB-KW"/>
</dbReference>
<dbReference type="GO" id="GO:0003924">
    <property type="term" value="F:GTPase activity"/>
    <property type="evidence" value="ECO:0007669"/>
    <property type="project" value="InterPro"/>
</dbReference>
<dbReference type="Pfam" id="PF04760">
    <property type="entry name" value="IF2_N"/>
    <property type="match status" value="1"/>
</dbReference>
<evidence type="ECO:0000256" key="8">
    <source>
        <dbReference type="ARBA" id="ARBA00044105"/>
    </source>
</evidence>
<dbReference type="Pfam" id="PF22042">
    <property type="entry name" value="EF-G_D2"/>
    <property type="match status" value="1"/>
</dbReference>
<name>D7FJE9_ECTSI</name>
<evidence type="ECO:0000256" key="4">
    <source>
        <dbReference type="ARBA" id="ARBA00022741"/>
    </source>
</evidence>
<dbReference type="Gene3D" id="3.40.50.300">
    <property type="entry name" value="P-loop containing nucleotide triphosphate hydrolases"/>
    <property type="match status" value="1"/>
</dbReference>
<feature type="region of interest" description="Disordered" evidence="9">
    <location>
        <begin position="111"/>
        <end position="328"/>
    </location>
</feature>
<dbReference type="SUPFAM" id="SSF50447">
    <property type="entry name" value="Translation proteins"/>
    <property type="match status" value="2"/>
</dbReference>
<feature type="compositionally biased region" description="Basic and acidic residues" evidence="9">
    <location>
        <begin position="275"/>
        <end position="297"/>
    </location>
</feature>
<dbReference type="STRING" id="2880.D7FJE9"/>
<dbReference type="FunFam" id="3.40.50.300:FF:000019">
    <property type="entry name" value="Translation initiation factor IF-2"/>
    <property type="match status" value="1"/>
</dbReference>
<dbReference type="PANTHER" id="PTHR43381">
    <property type="entry name" value="TRANSLATION INITIATION FACTOR IF-2-RELATED"/>
    <property type="match status" value="1"/>
</dbReference>
<dbReference type="FunFam" id="3.40.50.10050:FF:000001">
    <property type="entry name" value="Translation initiation factor IF-2"/>
    <property type="match status" value="1"/>
</dbReference>
<dbReference type="GO" id="GO:0009507">
    <property type="term" value="C:chloroplast"/>
    <property type="evidence" value="ECO:0007669"/>
    <property type="project" value="UniProtKB-SubCell"/>
</dbReference>
<dbReference type="Gene3D" id="3.40.50.10050">
    <property type="entry name" value="Translation initiation factor IF- 2, domain 3"/>
    <property type="match status" value="1"/>
</dbReference>
<dbReference type="Pfam" id="PF00009">
    <property type="entry name" value="GTP_EFTU"/>
    <property type="match status" value="1"/>
</dbReference>
<feature type="compositionally biased region" description="Basic residues" evidence="9">
    <location>
        <begin position="396"/>
        <end position="410"/>
    </location>
</feature>
<dbReference type="EMBL" id="FN647953">
    <property type="protein sequence ID" value="CBJ29052.1"/>
    <property type="molecule type" value="Genomic_DNA"/>
</dbReference>
<keyword evidence="3" id="KW-0396">Initiation factor</keyword>
<dbReference type="PROSITE" id="PS51722">
    <property type="entry name" value="G_TR_2"/>
    <property type="match status" value="1"/>
</dbReference>
<feature type="region of interest" description="Disordered" evidence="9">
    <location>
        <begin position="353"/>
        <end position="418"/>
    </location>
</feature>
<dbReference type="AlphaFoldDB" id="D7FJE9"/>
<evidence type="ECO:0000313" key="12">
    <source>
        <dbReference type="EMBL" id="CBJ29052.1"/>
    </source>
</evidence>
<feature type="signal peptide" evidence="10">
    <location>
        <begin position="1"/>
        <end position="18"/>
    </location>
</feature>
<gene>
    <name evidence="12" type="primary">PTIF2</name>
    <name evidence="12" type="ORF">Esi_0133_0055</name>
</gene>
<dbReference type="NCBIfam" id="TIGR00487">
    <property type="entry name" value="IF-2"/>
    <property type="match status" value="1"/>
</dbReference>
<dbReference type="FunFam" id="2.40.30.10:FF:000008">
    <property type="entry name" value="Translation initiation factor IF-2"/>
    <property type="match status" value="1"/>
</dbReference>
<feature type="compositionally biased region" description="Acidic residues" evidence="9">
    <location>
        <begin position="316"/>
        <end position="328"/>
    </location>
</feature>
<feature type="compositionally biased region" description="Gly residues" evidence="9">
    <location>
        <begin position="120"/>
        <end position="142"/>
    </location>
</feature>
<dbReference type="GO" id="GO:0003743">
    <property type="term" value="F:translation initiation factor activity"/>
    <property type="evidence" value="ECO:0007669"/>
    <property type="project" value="UniProtKB-KW"/>
</dbReference>
<organism evidence="12 13">
    <name type="scientific">Ectocarpus siliculosus</name>
    <name type="common">Brown alga</name>
    <name type="synonym">Conferva siliculosa</name>
    <dbReference type="NCBI Taxonomy" id="2880"/>
    <lineage>
        <taxon>Eukaryota</taxon>
        <taxon>Sar</taxon>
        <taxon>Stramenopiles</taxon>
        <taxon>Ochrophyta</taxon>
        <taxon>PX clade</taxon>
        <taxon>Phaeophyceae</taxon>
        <taxon>Ectocarpales</taxon>
        <taxon>Ectocarpaceae</taxon>
        <taxon>Ectocarpus</taxon>
    </lineage>
</organism>
<dbReference type="OMA" id="HEGSINQ"/>
<dbReference type="Proteomes" id="UP000002630">
    <property type="component" value="Linkage Group LG17"/>
</dbReference>
<dbReference type="InterPro" id="IPR044145">
    <property type="entry name" value="IF2_II"/>
</dbReference>
<dbReference type="OrthoDB" id="361630at2759"/>
<dbReference type="InterPro" id="IPR005225">
    <property type="entry name" value="Small_GTP-bd"/>
</dbReference>
<evidence type="ECO:0000256" key="3">
    <source>
        <dbReference type="ARBA" id="ARBA00022540"/>
    </source>
</evidence>
<keyword evidence="6" id="KW-0342">GTP-binding</keyword>
<dbReference type="Gene3D" id="2.40.30.10">
    <property type="entry name" value="Translation factors"/>
    <property type="match status" value="2"/>
</dbReference>
<dbReference type="InterPro" id="IPR006847">
    <property type="entry name" value="IF2_N"/>
</dbReference>
<evidence type="ECO:0000256" key="9">
    <source>
        <dbReference type="SAM" id="MobiDB-lite"/>
    </source>
</evidence>
<reference evidence="12 13" key="1">
    <citation type="journal article" date="2010" name="Nature">
        <title>The Ectocarpus genome and the independent evolution of multicellularity in brown algae.</title>
        <authorList>
            <person name="Cock J.M."/>
            <person name="Sterck L."/>
            <person name="Rouze P."/>
            <person name="Scornet D."/>
            <person name="Allen A.E."/>
            <person name="Amoutzias G."/>
            <person name="Anthouard V."/>
            <person name="Artiguenave F."/>
            <person name="Aury J.M."/>
            <person name="Badger J.H."/>
            <person name="Beszteri B."/>
            <person name="Billiau K."/>
            <person name="Bonnet E."/>
            <person name="Bothwell J.H."/>
            <person name="Bowler C."/>
            <person name="Boyen C."/>
            <person name="Brownlee C."/>
            <person name="Carrano C.J."/>
            <person name="Charrier B."/>
            <person name="Cho G.Y."/>
            <person name="Coelho S.M."/>
            <person name="Collen J."/>
            <person name="Corre E."/>
            <person name="Da Silva C."/>
            <person name="Delage L."/>
            <person name="Delaroque N."/>
            <person name="Dittami S.M."/>
            <person name="Doulbeau S."/>
            <person name="Elias M."/>
            <person name="Farnham G."/>
            <person name="Gachon C.M."/>
            <person name="Gschloessl B."/>
            <person name="Heesch S."/>
            <person name="Jabbari K."/>
            <person name="Jubin C."/>
            <person name="Kawai H."/>
            <person name="Kimura K."/>
            <person name="Kloareg B."/>
            <person name="Kupper F.C."/>
            <person name="Lang D."/>
            <person name="Le Bail A."/>
            <person name="Leblanc C."/>
            <person name="Lerouge P."/>
            <person name="Lohr M."/>
            <person name="Lopez P.J."/>
            <person name="Martens C."/>
            <person name="Maumus F."/>
            <person name="Michel G."/>
            <person name="Miranda-Saavedra D."/>
            <person name="Morales J."/>
            <person name="Moreau H."/>
            <person name="Motomura T."/>
            <person name="Nagasato C."/>
            <person name="Napoli C.A."/>
            <person name="Nelson D.R."/>
            <person name="Nyvall-Collen P."/>
            <person name="Peters A.F."/>
            <person name="Pommier C."/>
            <person name="Potin P."/>
            <person name="Poulain J."/>
            <person name="Quesneville H."/>
            <person name="Read B."/>
            <person name="Rensing S.A."/>
            <person name="Ritter A."/>
            <person name="Rousvoal S."/>
            <person name="Samanta M."/>
            <person name="Samson G."/>
            <person name="Schroeder D.C."/>
            <person name="Segurens B."/>
            <person name="Strittmatter M."/>
            <person name="Tonon T."/>
            <person name="Tregear J.W."/>
            <person name="Valentin K."/>
            <person name="von Dassow P."/>
            <person name="Yamagishi T."/>
            <person name="Van de Peer Y."/>
            <person name="Wincker P."/>
        </authorList>
    </citation>
    <scope>NUCLEOTIDE SEQUENCE [LARGE SCALE GENOMIC DNA]</scope>
    <source>
        <strain evidence="13">Ec32 / CCAP1310/4</strain>
    </source>
</reference>
<keyword evidence="5" id="KW-0648">Protein biosynthesis</keyword>
<dbReference type="PANTHER" id="PTHR43381:SF5">
    <property type="entry name" value="TR-TYPE G DOMAIN-CONTAINING PROTEIN"/>
    <property type="match status" value="1"/>
</dbReference>
<dbReference type="EMBL" id="FN649742">
    <property type="protein sequence ID" value="CBJ29052.1"/>
    <property type="molecule type" value="Genomic_DNA"/>
</dbReference>
<dbReference type="InterPro" id="IPR036925">
    <property type="entry name" value="TIF_IF2_dom3_sf"/>
</dbReference>
<feature type="domain" description="Tr-type G" evidence="11">
    <location>
        <begin position="513"/>
        <end position="683"/>
    </location>
</feature>
<protein>
    <recommendedName>
        <fullName evidence="8">Translation initiation factor IF-2, chloroplastic</fullName>
    </recommendedName>
</protein>
<dbReference type="InterPro" id="IPR027417">
    <property type="entry name" value="P-loop_NTPase"/>
</dbReference>
<dbReference type="InParanoid" id="D7FJE9"/>
<evidence type="ECO:0000259" key="11">
    <source>
        <dbReference type="PROSITE" id="PS51722"/>
    </source>
</evidence>
<dbReference type="HAMAP" id="MF_00100_B">
    <property type="entry name" value="IF_2_B"/>
    <property type="match status" value="1"/>
</dbReference>
<dbReference type="InterPro" id="IPR000178">
    <property type="entry name" value="TF_IF2_bacterial-like"/>
</dbReference>
<keyword evidence="13" id="KW-1185">Reference proteome</keyword>
<dbReference type="InterPro" id="IPR053905">
    <property type="entry name" value="EF-G-like_DII"/>
</dbReference>
<dbReference type="Pfam" id="PF11987">
    <property type="entry name" value="IF-2"/>
    <property type="match status" value="1"/>
</dbReference>
<dbReference type="SUPFAM" id="SSF52540">
    <property type="entry name" value="P-loop containing nucleoside triphosphate hydrolases"/>
    <property type="match status" value="1"/>
</dbReference>
<dbReference type="PROSITE" id="PS51257">
    <property type="entry name" value="PROKAR_LIPOPROTEIN"/>
    <property type="match status" value="1"/>
</dbReference>
<comment type="subcellular location">
    <subcellularLocation>
        <location evidence="1">Plastid</location>
        <location evidence="1">Chloroplast</location>
    </subcellularLocation>
</comment>
<dbReference type="CDD" id="cd01887">
    <property type="entry name" value="IF2_eIF5B"/>
    <property type="match status" value="1"/>
</dbReference>
<dbReference type="SUPFAM" id="SSF52156">
    <property type="entry name" value="Initiation factor IF2/eIF5b, domain 3"/>
    <property type="match status" value="1"/>
</dbReference>
<comment type="similarity">
    <text evidence="2">Belongs to the TRAFAC class translation factor GTPase superfamily. Classic translation factor GTPase family. IF-2 subfamily.</text>
</comment>
<dbReference type="FunFam" id="2.40.30.10:FF:000054">
    <property type="entry name" value="Translation initiation factor IF-2"/>
    <property type="match status" value="1"/>
</dbReference>
<evidence type="ECO:0000313" key="13">
    <source>
        <dbReference type="Proteomes" id="UP000002630"/>
    </source>
</evidence>